<reference evidence="2 3" key="1">
    <citation type="submission" date="2024-09" db="EMBL/GenBank/DDBJ databases">
        <title>Chromosome-scale assembly of Riccia sorocarpa.</title>
        <authorList>
            <person name="Paukszto L."/>
        </authorList>
    </citation>
    <scope>NUCLEOTIDE SEQUENCE [LARGE SCALE GENOMIC DNA]</scope>
    <source>
        <strain evidence="2">LP-2024</strain>
        <tissue evidence="2">Aerial parts of the thallus</tissue>
    </source>
</reference>
<protein>
    <submittedName>
        <fullName evidence="2">Uncharacterized protein</fullName>
    </submittedName>
</protein>
<dbReference type="EMBL" id="JBJQOH010000002">
    <property type="protein sequence ID" value="KAL3695832.1"/>
    <property type="molecule type" value="Genomic_DNA"/>
</dbReference>
<sequence>MVSMALAINFGLDSATHYQKFASPPIACGVVGATHADGGGLPNLSPAVSWPRAGAVDSGKGRRYSLDRQQTGAADSRYGDSSSISSCACRRVRCGAELKTCSSVEMEEDQGQDAVLRPTLGWPFFGVSPSDFSSSEKKVSRVQLSEPWVLERDHEQHDDASDFFDHGGRSGEFLYRHWIATEFKAAVQSGSPPPRQKEESQAERDNYYVNTGYAIRTLREELPNLFYKRLNFDIYRDDITFRDPMNTFSGIDNYKLIFWALRFHGRIFFKALWVDINRVWQPHDKVIMVRWTVRGIPRVPWEAHGHFEGTSEYKLDKEGKIYEHKVDNVIFNSPTRYHAPSVLDLVRAAAANTNPTPSFCGRVTLFLLVVSPYLKQFTWVRFYWALKSTLALNNPGNRCDQLGLNA</sequence>
<feature type="region of interest" description="Disordered" evidence="1">
    <location>
        <begin position="53"/>
        <end position="77"/>
    </location>
</feature>
<comment type="caution">
    <text evidence="2">The sequence shown here is derived from an EMBL/GenBank/DDBJ whole genome shotgun (WGS) entry which is preliminary data.</text>
</comment>
<dbReference type="Pfam" id="PF10184">
    <property type="entry name" value="DUF2358"/>
    <property type="match status" value="1"/>
</dbReference>
<proteinExistence type="predicted"/>
<dbReference type="InterPro" id="IPR018790">
    <property type="entry name" value="DUF2358"/>
</dbReference>
<dbReference type="Proteomes" id="UP001633002">
    <property type="component" value="Unassembled WGS sequence"/>
</dbReference>
<accession>A0ABD3I030</accession>
<gene>
    <name evidence="2" type="ORF">R1sor_009908</name>
</gene>
<organism evidence="2 3">
    <name type="scientific">Riccia sorocarpa</name>
    <dbReference type="NCBI Taxonomy" id="122646"/>
    <lineage>
        <taxon>Eukaryota</taxon>
        <taxon>Viridiplantae</taxon>
        <taxon>Streptophyta</taxon>
        <taxon>Embryophyta</taxon>
        <taxon>Marchantiophyta</taxon>
        <taxon>Marchantiopsida</taxon>
        <taxon>Marchantiidae</taxon>
        <taxon>Marchantiales</taxon>
        <taxon>Ricciaceae</taxon>
        <taxon>Riccia</taxon>
    </lineage>
</organism>
<evidence type="ECO:0000256" key="1">
    <source>
        <dbReference type="SAM" id="MobiDB-lite"/>
    </source>
</evidence>
<dbReference type="SUPFAM" id="SSF54427">
    <property type="entry name" value="NTF2-like"/>
    <property type="match status" value="1"/>
</dbReference>
<dbReference type="PANTHER" id="PTHR31094">
    <property type="entry name" value="RIKEN CDNA 2310061I04 GENE"/>
    <property type="match status" value="1"/>
</dbReference>
<name>A0ABD3I030_9MARC</name>
<dbReference type="PANTHER" id="PTHR31094:SF2">
    <property type="entry name" value="RIKEN CDNA 2310061I04 GENE"/>
    <property type="match status" value="1"/>
</dbReference>
<evidence type="ECO:0000313" key="2">
    <source>
        <dbReference type="EMBL" id="KAL3695832.1"/>
    </source>
</evidence>
<keyword evidence="3" id="KW-1185">Reference proteome</keyword>
<dbReference type="AlphaFoldDB" id="A0ABD3I030"/>
<evidence type="ECO:0000313" key="3">
    <source>
        <dbReference type="Proteomes" id="UP001633002"/>
    </source>
</evidence>
<dbReference type="InterPro" id="IPR032710">
    <property type="entry name" value="NTF2-like_dom_sf"/>
</dbReference>